<dbReference type="Proteomes" id="UP000075243">
    <property type="component" value="Chromosome 7"/>
</dbReference>
<dbReference type="AlphaFoldDB" id="A0A151TBE4"/>
<dbReference type="InterPro" id="IPR055298">
    <property type="entry name" value="AtLOH3-like"/>
</dbReference>
<evidence type="ECO:0000256" key="1">
    <source>
        <dbReference type="SAM" id="Phobius"/>
    </source>
</evidence>
<dbReference type="Gramene" id="C.cajan_18428.t">
    <property type="protein sequence ID" value="C.cajan_18428.t"/>
    <property type="gene ID" value="C.cajan_18428"/>
</dbReference>
<feature type="non-terminal residue" evidence="2">
    <location>
        <position position="1"/>
    </location>
</feature>
<accession>A0A151TBE4</accession>
<keyword evidence="1" id="KW-0812">Transmembrane</keyword>
<keyword evidence="1" id="KW-0472">Membrane</keyword>
<evidence type="ECO:0008006" key="4">
    <source>
        <dbReference type="Google" id="ProtNLM"/>
    </source>
</evidence>
<gene>
    <name evidence="2" type="ORF">KK1_018967</name>
</gene>
<sequence>IAIIVDETRGISNKEQMVVALHYVNKNGSIVEVDFLVSKSLILRENPMIYYVSGSNAYQRDEVNSLLYLLEDFDFVFTLVCLNSTNLLFTFDNARLVEFAKFYLHEFSSTDLVMLDNQLETKDDKNTRTRSNVEFTSLKGIGNLSKKFVKIGRHIVYPLFYLLLKLAMILFVATIVERVFSIMDVFNNINNDLIIQRFQNMRSR</sequence>
<organism evidence="2 3">
    <name type="scientific">Cajanus cajan</name>
    <name type="common">Pigeon pea</name>
    <name type="synonym">Cajanus indicus</name>
    <dbReference type="NCBI Taxonomy" id="3821"/>
    <lineage>
        <taxon>Eukaryota</taxon>
        <taxon>Viridiplantae</taxon>
        <taxon>Streptophyta</taxon>
        <taxon>Embryophyta</taxon>
        <taxon>Tracheophyta</taxon>
        <taxon>Spermatophyta</taxon>
        <taxon>Magnoliopsida</taxon>
        <taxon>eudicotyledons</taxon>
        <taxon>Gunneridae</taxon>
        <taxon>Pentapetalae</taxon>
        <taxon>rosids</taxon>
        <taxon>fabids</taxon>
        <taxon>Fabales</taxon>
        <taxon>Fabaceae</taxon>
        <taxon>Papilionoideae</taxon>
        <taxon>50 kb inversion clade</taxon>
        <taxon>NPAAA clade</taxon>
        <taxon>indigoferoid/millettioid clade</taxon>
        <taxon>Phaseoleae</taxon>
        <taxon>Cajanus</taxon>
    </lineage>
</organism>
<keyword evidence="3" id="KW-1185">Reference proteome</keyword>
<keyword evidence="1" id="KW-1133">Transmembrane helix</keyword>
<proteinExistence type="predicted"/>
<protein>
    <recommendedName>
        <fullName evidence="4">DUF4371 domain-containing protein</fullName>
    </recommendedName>
</protein>
<evidence type="ECO:0000313" key="2">
    <source>
        <dbReference type="EMBL" id="KYP64371.1"/>
    </source>
</evidence>
<name>A0A151TBE4_CAJCA</name>
<dbReference type="EMBL" id="CM003609">
    <property type="protein sequence ID" value="KYP64371.1"/>
    <property type="molecule type" value="Genomic_DNA"/>
</dbReference>
<feature type="transmembrane region" description="Helical" evidence="1">
    <location>
        <begin position="155"/>
        <end position="176"/>
    </location>
</feature>
<dbReference type="PANTHER" id="PTHR11697">
    <property type="entry name" value="GENERAL TRANSCRIPTION FACTOR 2-RELATED ZINC FINGER PROTEIN"/>
    <property type="match status" value="1"/>
</dbReference>
<reference evidence="2 3" key="1">
    <citation type="journal article" date="2012" name="Nat. Biotechnol.">
        <title>Draft genome sequence of pigeonpea (Cajanus cajan), an orphan legume crop of resource-poor farmers.</title>
        <authorList>
            <person name="Varshney R.K."/>
            <person name="Chen W."/>
            <person name="Li Y."/>
            <person name="Bharti A.K."/>
            <person name="Saxena R.K."/>
            <person name="Schlueter J.A."/>
            <person name="Donoghue M.T."/>
            <person name="Azam S."/>
            <person name="Fan G."/>
            <person name="Whaley A.M."/>
            <person name="Farmer A.D."/>
            <person name="Sheridan J."/>
            <person name="Iwata A."/>
            <person name="Tuteja R."/>
            <person name="Penmetsa R.V."/>
            <person name="Wu W."/>
            <person name="Upadhyaya H.D."/>
            <person name="Yang S.P."/>
            <person name="Shah T."/>
            <person name="Saxena K.B."/>
            <person name="Michael T."/>
            <person name="McCombie W.R."/>
            <person name="Yang B."/>
            <person name="Zhang G."/>
            <person name="Yang H."/>
            <person name="Wang J."/>
            <person name="Spillane C."/>
            <person name="Cook D.R."/>
            <person name="May G.D."/>
            <person name="Xu X."/>
            <person name="Jackson S.A."/>
        </authorList>
    </citation>
    <scope>NUCLEOTIDE SEQUENCE [LARGE SCALE GENOMIC DNA]</scope>
    <source>
        <strain evidence="3">cv. Asha</strain>
    </source>
</reference>
<evidence type="ECO:0000313" key="3">
    <source>
        <dbReference type="Proteomes" id="UP000075243"/>
    </source>
</evidence>
<dbReference type="PANTHER" id="PTHR11697:SF230">
    <property type="entry name" value="ZINC FINGER, MYM DOMAIN CONTAINING 1"/>
    <property type="match status" value="1"/>
</dbReference>